<dbReference type="EMBL" id="CP104013">
    <property type="protein sequence ID" value="UYP43826.1"/>
    <property type="molecule type" value="Genomic_DNA"/>
</dbReference>
<accession>A0ABY6HJX0</accession>
<dbReference type="PANTHER" id="PTHR30217">
    <property type="entry name" value="PEPTIDASE U32 FAMILY"/>
    <property type="match status" value="1"/>
</dbReference>
<sequence length="407" mass="45958">MNKIELLAPAQNKKSINAVKNFANAVYFGTEALNMRMNADNISLQSLPDFISLCHSYNIKAYMTTNVIIYENELEYLEKIITTAKDANVDALILHDMATLELAREVGIPFHISTQASVSNSRAAQFYENLGADRIILARECSLNQMREIGKKLSRAKIEAFVHGAQCTSVSGRCYFSAYVNNDPICSANRGKCLQPCRHEWTLTHKNGTVIDQHQGFFLNSKDMCMIEHVPELIEANIASLKIEGRMRDPHYIETVARCYREAIDSHYDNTISQEKVEQWLTQLKSVYNRGFSTGFYYSKPGSEDISVERSGNLATTKKTQIGRVISYYRKVKVAKIQLNTGMLKIGDEIIIEGAKSGSYLNQKITSMQIKMKSITETPPITEGSQILVSLTVDEPVKQGDWIYRYL</sequence>
<protein>
    <recommendedName>
        <fullName evidence="6">U32 family peptidase</fullName>
    </recommendedName>
</protein>
<dbReference type="InterPro" id="IPR051454">
    <property type="entry name" value="RNA/ubiquinone_mod_enzymes"/>
</dbReference>
<keyword evidence="1" id="KW-0645">Protease</keyword>
<gene>
    <name evidence="4" type="ORF">NEF87_000111</name>
</gene>
<reference evidence="4" key="1">
    <citation type="submission" date="2022-09" db="EMBL/GenBank/DDBJ databases">
        <title>Actin cytoskeleton and complex cell architecture in an #Asgard archaeon.</title>
        <authorList>
            <person name="Ponce Toledo R.I."/>
            <person name="Schleper C."/>
            <person name="Rodrigues Oliveira T."/>
            <person name="Wollweber F."/>
            <person name="Xu J."/>
            <person name="Rittmann S."/>
            <person name="Klingl A."/>
            <person name="Pilhofer M."/>
        </authorList>
    </citation>
    <scope>NUCLEOTIDE SEQUENCE</scope>
    <source>
        <strain evidence="4">B-35</strain>
    </source>
</reference>
<dbReference type="InterPro" id="IPR001539">
    <property type="entry name" value="Peptidase_U32"/>
</dbReference>
<organism evidence="4 5">
    <name type="scientific">Candidatus Lokiarchaeum ossiferum</name>
    <dbReference type="NCBI Taxonomy" id="2951803"/>
    <lineage>
        <taxon>Archaea</taxon>
        <taxon>Promethearchaeati</taxon>
        <taxon>Promethearchaeota</taxon>
        <taxon>Promethearchaeia</taxon>
        <taxon>Promethearchaeales</taxon>
        <taxon>Promethearchaeaceae</taxon>
        <taxon>Candidatus Lokiarchaeum</taxon>
    </lineage>
</organism>
<evidence type="ECO:0000313" key="4">
    <source>
        <dbReference type="EMBL" id="UYP43826.1"/>
    </source>
</evidence>
<keyword evidence="2" id="KW-0378">Hydrolase</keyword>
<dbReference type="Pfam" id="PF01136">
    <property type="entry name" value="Peptidase_U32"/>
    <property type="match status" value="1"/>
</dbReference>
<dbReference type="PANTHER" id="PTHR30217:SF6">
    <property type="entry name" value="TRNA HYDROXYLATION PROTEIN P"/>
    <property type="match status" value="1"/>
</dbReference>
<evidence type="ECO:0000256" key="1">
    <source>
        <dbReference type="ARBA" id="ARBA00022670"/>
    </source>
</evidence>
<name>A0ABY6HJX0_9ARCH</name>
<evidence type="ECO:0000313" key="5">
    <source>
        <dbReference type="Proteomes" id="UP001208689"/>
    </source>
</evidence>
<comment type="similarity">
    <text evidence="3">Belongs to the peptidase U32 family.</text>
</comment>
<evidence type="ECO:0000256" key="2">
    <source>
        <dbReference type="ARBA" id="ARBA00022801"/>
    </source>
</evidence>
<evidence type="ECO:0008006" key="6">
    <source>
        <dbReference type="Google" id="ProtNLM"/>
    </source>
</evidence>
<dbReference type="Proteomes" id="UP001208689">
    <property type="component" value="Chromosome"/>
</dbReference>
<proteinExistence type="inferred from homology"/>
<evidence type="ECO:0000256" key="3">
    <source>
        <dbReference type="ARBA" id="ARBA00038374"/>
    </source>
</evidence>
<keyword evidence="5" id="KW-1185">Reference proteome</keyword>